<proteinExistence type="inferred from homology"/>
<dbReference type="EMBL" id="LSMT01000065">
    <property type="protein sequence ID" value="PFX29480.1"/>
    <property type="molecule type" value="Genomic_DNA"/>
</dbReference>
<dbReference type="SUPFAM" id="SSF54001">
    <property type="entry name" value="Cysteine proteinases"/>
    <property type="match status" value="1"/>
</dbReference>
<keyword evidence="4" id="KW-0863">Zinc-finger</keyword>
<protein>
    <submittedName>
        <fullName evidence="10">Uncharacterized transposon-derived protein F54H12.3</fullName>
    </submittedName>
</protein>
<dbReference type="PROSITE" id="PS50013">
    <property type="entry name" value="CHROMO_2"/>
    <property type="match status" value="1"/>
</dbReference>
<dbReference type="GO" id="GO:0008270">
    <property type="term" value="F:zinc ion binding"/>
    <property type="evidence" value="ECO:0007669"/>
    <property type="project" value="UniProtKB-KW"/>
</dbReference>
<dbReference type="Gene3D" id="3.30.40.10">
    <property type="entry name" value="Zinc/RING finger domain, C3HC4 (zinc finger)"/>
    <property type="match status" value="2"/>
</dbReference>
<gene>
    <name evidence="10" type="primary">F54H12.3</name>
    <name evidence="10" type="ORF">AWC38_SpisGene5776</name>
</gene>
<dbReference type="GO" id="GO:0003676">
    <property type="term" value="F:nucleic acid binding"/>
    <property type="evidence" value="ECO:0007669"/>
    <property type="project" value="InterPro"/>
</dbReference>
<dbReference type="InterPro" id="IPR011604">
    <property type="entry name" value="PDDEXK-like_dom_sf"/>
</dbReference>
<comment type="caution">
    <text evidence="10">The sequence shown here is derived from an EMBL/GenBank/DDBJ whole genome shotgun (WGS) entry which is preliminary data.</text>
</comment>
<dbReference type="Pfam" id="PF02902">
    <property type="entry name" value="Peptidase_C48"/>
    <property type="match status" value="1"/>
</dbReference>
<dbReference type="PROSITE" id="PS01359">
    <property type="entry name" value="ZF_PHD_1"/>
    <property type="match status" value="1"/>
</dbReference>
<evidence type="ECO:0000256" key="5">
    <source>
        <dbReference type="ARBA" id="ARBA00022801"/>
    </source>
</evidence>
<evidence type="ECO:0000313" key="11">
    <source>
        <dbReference type="Proteomes" id="UP000225706"/>
    </source>
</evidence>
<keyword evidence="2" id="KW-0645">Protease</keyword>
<dbReference type="InterPro" id="IPR019080">
    <property type="entry name" value="YqaJ_viral_recombinase"/>
</dbReference>
<dbReference type="InterPro" id="IPR011011">
    <property type="entry name" value="Znf_FYVE_PHD"/>
</dbReference>
<keyword evidence="6" id="KW-0862">Zinc</keyword>
<dbReference type="PANTHER" id="PTHR47526">
    <property type="entry name" value="ATP-DEPENDENT DNA HELICASE"/>
    <property type="match status" value="1"/>
</dbReference>
<feature type="domain" description="Integrase catalytic" evidence="9">
    <location>
        <begin position="1015"/>
        <end position="1179"/>
    </location>
</feature>
<dbReference type="GO" id="GO:0015074">
    <property type="term" value="P:DNA integration"/>
    <property type="evidence" value="ECO:0007669"/>
    <property type="project" value="InterPro"/>
</dbReference>
<dbReference type="InterPro" id="IPR001584">
    <property type="entry name" value="Integrase_cat-core"/>
</dbReference>
<evidence type="ECO:0000256" key="2">
    <source>
        <dbReference type="ARBA" id="ARBA00022670"/>
    </source>
</evidence>
<dbReference type="InterPro" id="IPR000953">
    <property type="entry name" value="Chromo/chromo_shadow_dom"/>
</dbReference>
<evidence type="ECO:0000259" key="7">
    <source>
        <dbReference type="PROSITE" id="PS50013"/>
    </source>
</evidence>
<dbReference type="PANTHER" id="PTHR47526:SF3">
    <property type="entry name" value="PHD-TYPE DOMAIN-CONTAINING PROTEIN"/>
    <property type="match status" value="1"/>
</dbReference>
<dbReference type="OrthoDB" id="5984733at2759"/>
<dbReference type="Gene3D" id="3.90.320.10">
    <property type="match status" value="1"/>
</dbReference>
<dbReference type="InterPro" id="IPR038765">
    <property type="entry name" value="Papain-like_cys_pep_sf"/>
</dbReference>
<dbReference type="InterPro" id="IPR003653">
    <property type="entry name" value="Peptidase_C48_C"/>
</dbReference>
<keyword evidence="5" id="KW-0378">Hydrolase</keyword>
<reference evidence="11" key="1">
    <citation type="journal article" date="2017" name="bioRxiv">
        <title>Comparative analysis of the genomes of Stylophora pistillata and Acropora digitifera provides evidence for extensive differences between species of corals.</title>
        <authorList>
            <person name="Voolstra C.R."/>
            <person name="Li Y."/>
            <person name="Liew Y.J."/>
            <person name="Baumgarten S."/>
            <person name="Zoccola D."/>
            <person name="Flot J.-F."/>
            <person name="Tambutte S."/>
            <person name="Allemand D."/>
            <person name="Aranda M."/>
        </authorList>
    </citation>
    <scope>NUCLEOTIDE SEQUENCE [LARGE SCALE GENOMIC DNA]</scope>
</reference>
<feature type="domain" description="Chromo" evidence="7">
    <location>
        <begin position="1272"/>
        <end position="1308"/>
    </location>
</feature>
<comment type="similarity">
    <text evidence="1">Belongs to the peptidase C48 family.</text>
</comment>
<dbReference type="Gene3D" id="3.40.395.10">
    <property type="entry name" value="Adenoviral Proteinase, Chain A"/>
    <property type="match status" value="1"/>
</dbReference>
<evidence type="ECO:0000256" key="4">
    <source>
        <dbReference type="ARBA" id="ARBA00022771"/>
    </source>
</evidence>
<dbReference type="GO" id="GO:0006281">
    <property type="term" value="P:DNA repair"/>
    <property type="evidence" value="ECO:0007669"/>
    <property type="project" value="UniProtKB-ARBA"/>
</dbReference>
<dbReference type="Gene3D" id="3.30.420.10">
    <property type="entry name" value="Ribonuclease H-like superfamily/Ribonuclease H"/>
    <property type="match status" value="1"/>
</dbReference>
<dbReference type="Proteomes" id="UP000225706">
    <property type="component" value="Unassembled WGS sequence"/>
</dbReference>
<dbReference type="STRING" id="50429.A0A2B4SKT4"/>
<dbReference type="SUPFAM" id="SSF52980">
    <property type="entry name" value="Restriction endonuclease-like"/>
    <property type="match status" value="1"/>
</dbReference>
<dbReference type="InterPro" id="IPR011335">
    <property type="entry name" value="Restrct_endonuc-II-like"/>
</dbReference>
<dbReference type="InterPro" id="IPR001965">
    <property type="entry name" value="Znf_PHD"/>
</dbReference>
<dbReference type="CDD" id="cd22343">
    <property type="entry name" value="PDDEXK_lambda_exonuclease-like"/>
    <property type="match status" value="1"/>
</dbReference>
<dbReference type="InterPro" id="IPR013083">
    <property type="entry name" value="Znf_RING/FYVE/PHD"/>
</dbReference>
<feature type="domain" description="Ig-like" evidence="8">
    <location>
        <begin position="658"/>
        <end position="738"/>
    </location>
</feature>
<dbReference type="GO" id="GO:0006508">
    <property type="term" value="P:proteolysis"/>
    <property type="evidence" value="ECO:0007669"/>
    <property type="project" value="UniProtKB-KW"/>
</dbReference>
<dbReference type="SUPFAM" id="SSF57903">
    <property type="entry name" value="FYVE/PHD zinc finger"/>
    <property type="match status" value="2"/>
</dbReference>
<dbReference type="CDD" id="cd00024">
    <property type="entry name" value="CD_CSD"/>
    <property type="match status" value="1"/>
</dbReference>
<dbReference type="InterPro" id="IPR036397">
    <property type="entry name" value="RNaseH_sf"/>
</dbReference>
<dbReference type="InterPro" id="IPR012337">
    <property type="entry name" value="RNaseH-like_sf"/>
</dbReference>
<evidence type="ECO:0000256" key="3">
    <source>
        <dbReference type="ARBA" id="ARBA00022723"/>
    </source>
</evidence>
<dbReference type="SMART" id="SM00249">
    <property type="entry name" value="PHD"/>
    <property type="match status" value="2"/>
</dbReference>
<keyword evidence="11" id="KW-1185">Reference proteome</keyword>
<sequence length="1308" mass="149187">MSRDLDKISENIKKEEKKEDICNIPLSDYVKRLEPHVKQRYLEKISLVGIDPATLIYAKLDPQCLPPIEATDLLCYLVIDTSYYTKKQFKAFKSLEAYNQMVSGFISSVEGKVIGEKFVVIGKVRHSQRMNERPFAVWIITNKEGTVLSAHCLGCKAGLAETCSHIASILFHIEASTRINETLACTQVKCTWLLPTYVSEVPYARVKDINFKSAKKLKDNLDACIEGLSENSPPSLSAPCTTKKAKVSTERVTSGGTELKHFLAKINECKFKPVALSLIEPYSEQFIMKSRSIPTISDLFDPCNFDLSYPELLEKCENIDLTISESQVELIEQDTREQAKGNAFFRHRAGRIGASLSWAVAHTNPAMPSQSLIKSISYPDLFKVTTKAISHGRKNESAAVNAYTKTMLETHRDLKVEQCGMIVDKQHPWINATPDFLVSCSCCGNGCGEVKCPYNIENCDLESYVEKKNSCLENVNGKVQLKRNHQYFFQVQQQLFITDSQYCDFVVCSFDNNNQTRFLLERIYKDISHWESVLPKLTKVWRSCILPEILGRWYTRKHEIAAPVPAGDIKPVCYCRKPKPEESTVPCQNPKCPFIEFHLSCLGISDPLPKVWYCPSCQLLPECKKAKRVTKIKPDYQKNPDFDEAMKLQSICVCKAKPVVGEKLLKCHSQCQSGKFFHLKCLNYKRMPNNSKLYWVCKNCKVKKKPADKSSLTIPTTCSSYTTTTTCTVNNPSASVVSGTEYESDKDIEIPCVTESRTASESFEDLHENESNKYCTGDEYESDEDLEIICVTKGVANRIASFGDLDEHDYDIISSPDGWLDCKIIQAAQICIKKVNPLIEGFQRPTLGRVRNFDIMTSDFVQILHTGNSHWVCISSIGCTSGCVNLYDSLYNDIIDDEVEQQVKDLLPDNFVGIEVVPVQQQMNGSDCGVFAVAFATCLVFELNPSDFMFDIPRMRPHLLQCLRAGEIKRRVPGVDFLDEEYRMLIAGPSGSGKTNILMNILRKPLVIYDQIYLYTKNPHQEMYQDLQKTMHRHSQKFGCDILHIMNPDEILDTADKYGWIVPLKNKKGESVAEGFEKIFTEGRVPKRLWVDKGSEYYNSHVKDLMKANGVEMYSTENEEKSSVCERWNRTIKTNMWKQFTIQNNTQYLDILPKIVEKYNNRKHSSIGMTPTEASKKKNENAVFLKLYSRGHALSSSPLKPKFAVGDHVRISKFKRKVFDKGFTPNWTEEIFIVDQIQYSDPITYKLKDLLEEEIKGSFYEQEMLRAKQEVFRIEKVIRRSKGKALVKWGGYPEKFNSWIDEKDLKEI</sequence>
<dbReference type="GO" id="GO:0008234">
    <property type="term" value="F:cysteine-type peptidase activity"/>
    <property type="evidence" value="ECO:0007669"/>
    <property type="project" value="InterPro"/>
</dbReference>
<organism evidence="10 11">
    <name type="scientific">Stylophora pistillata</name>
    <name type="common">Smooth cauliflower coral</name>
    <dbReference type="NCBI Taxonomy" id="50429"/>
    <lineage>
        <taxon>Eukaryota</taxon>
        <taxon>Metazoa</taxon>
        <taxon>Cnidaria</taxon>
        <taxon>Anthozoa</taxon>
        <taxon>Hexacorallia</taxon>
        <taxon>Scleractinia</taxon>
        <taxon>Astrocoeniina</taxon>
        <taxon>Pocilloporidae</taxon>
        <taxon>Stylophora</taxon>
    </lineage>
</organism>
<dbReference type="PROSITE" id="PS50994">
    <property type="entry name" value="INTEGRASE"/>
    <property type="match status" value="1"/>
</dbReference>
<evidence type="ECO:0000256" key="6">
    <source>
        <dbReference type="ARBA" id="ARBA00022833"/>
    </source>
</evidence>
<evidence type="ECO:0000256" key="1">
    <source>
        <dbReference type="ARBA" id="ARBA00005234"/>
    </source>
</evidence>
<dbReference type="PROSITE" id="PS50835">
    <property type="entry name" value="IG_LIKE"/>
    <property type="match status" value="1"/>
</dbReference>
<evidence type="ECO:0000259" key="9">
    <source>
        <dbReference type="PROSITE" id="PS50994"/>
    </source>
</evidence>
<dbReference type="Pfam" id="PF09588">
    <property type="entry name" value="YqaJ"/>
    <property type="match status" value="1"/>
</dbReference>
<keyword evidence="3" id="KW-0479">Metal-binding</keyword>
<name>A0A2B4SKT4_STYPI</name>
<dbReference type="InterPro" id="IPR007110">
    <property type="entry name" value="Ig-like_dom"/>
</dbReference>
<evidence type="ECO:0000313" key="10">
    <source>
        <dbReference type="EMBL" id="PFX29480.1"/>
    </source>
</evidence>
<dbReference type="SUPFAM" id="SSF53098">
    <property type="entry name" value="Ribonuclease H-like"/>
    <property type="match status" value="1"/>
</dbReference>
<dbReference type="InterPro" id="IPR019786">
    <property type="entry name" value="Zinc_finger_PHD-type_CS"/>
</dbReference>
<accession>A0A2B4SKT4</accession>
<evidence type="ECO:0000259" key="8">
    <source>
        <dbReference type="PROSITE" id="PS50835"/>
    </source>
</evidence>